<organism evidence="1 2">
    <name type="scientific">Psychroserpens luteus</name>
    <dbReference type="NCBI Taxonomy" id="1434066"/>
    <lineage>
        <taxon>Bacteria</taxon>
        <taxon>Pseudomonadati</taxon>
        <taxon>Bacteroidota</taxon>
        <taxon>Flavobacteriia</taxon>
        <taxon>Flavobacteriales</taxon>
        <taxon>Flavobacteriaceae</taxon>
        <taxon>Psychroserpens</taxon>
    </lineage>
</organism>
<reference evidence="2" key="1">
    <citation type="journal article" date="2019" name="Int. J. Syst. Evol. Microbiol.">
        <title>The Global Catalogue of Microorganisms (GCM) 10K type strain sequencing project: providing services to taxonomists for standard genome sequencing and annotation.</title>
        <authorList>
            <consortium name="The Broad Institute Genomics Platform"/>
            <consortium name="The Broad Institute Genome Sequencing Center for Infectious Disease"/>
            <person name="Wu L."/>
            <person name="Ma J."/>
        </authorList>
    </citation>
    <scope>NUCLEOTIDE SEQUENCE [LARGE SCALE GENOMIC DNA]</scope>
    <source>
        <strain evidence="2">KCTC 32514</strain>
    </source>
</reference>
<protein>
    <submittedName>
        <fullName evidence="1">DUF2064 domain-containing protein</fullName>
    </submittedName>
</protein>
<dbReference type="Gene3D" id="3.90.550.10">
    <property type="entry name" value="Spore Coat Polysaccharide Biosynthesis Protein SpsA, Chain A"/>
    <property type="match status" value="1"/>
</dbReference>
<dbReference type="RefSeq" id="WP_194506660.1">
    <property type="nucleotide sequence ID" value="NZ_JADILU010000001.1"/>
</dbReference>
<dbReference type="InterPro" id="IPR029044">
    <property type="entry name" value="Nucleotide-diphossugar_trans"/>
</dbReference>
<keyword evidence="2" id="KW-1185">Reference proteome</keyword>
<proteinExistence type="predicted"/>
<evidence type="ECO:0000313" key="1">
    <source>
        <dbReference type="EMBL" id="MFD2916471.1"/>
    </source>
</evidence>
<dbReference type="Pfam" id="PF09837">
    <property type="entry name" value="DUF2064"/>
    <property type="match status" value="1"/>
</dbReference>
<dbReference type="InterPro" id="IPR018641">
    <property type="entry name" value="Trfase_1_rSAM/seldom-assoc"/>
</dbReference>
<sequence>MKNNKTAILIFANSAEFEATQKPFQSSEALFDALNRHTVEIVEKSGLPYFLSSEKNQIGSSFGERFTNAIQSVYNKGYENVVTIGNDTPHLQTNHILKAVHQLQQNDIVLGPSKDGGFYLMGLKKSHFNVETFLKLPWQTSALSRNISRLTSSQNINLSYLETLSDIDTILDAKTIIDSFRSISKYIKQLLQQYISVEKKIISSLFSSIETSTQTLLFNKGSPLFIHI</sequence>
<comment type="caution">
    <text evidence="1">The sequence shown here is derived from an EMBL/GenBank/DDBJ whole genome shotgun (WGS) entry which is preliminary data.</text>
</comment>
<accession>A0ABW5ZVT1</accession>
<evidence type="ECO:0000313" key="2">
    <source>
        <dbReference type="Proteomes" id="UP001597548"/>
    </source>
</evidence>
<dbReference type="Proteomes" id="UP001597548">
    <property type="component" value="Unassembled WGS sequence"/>
</dbReference>
<dbReference type="EMBL" id="JBHUOS010000010">
    <property type="protein sequence ID" value="MFD2916471.1"/>
    <property type="molecule type" value="Genomic_DNA"/>
</dbReference>
<dbReference type="PANTHER" id="PTHR36529">
    <property type="entry name" value="SLL1095 PROTEIN"/>
    <property type="match status" value="1"/>
</dbReference>
<dbReference type="PANTHER" id="PTHR36529:SF1">
    <property type="entry name" value="GLYCOSYLTRANSFERASE"/>
    <property type="match status" value="1"/>
</dbReference>
<gene>
    <name evidence="1" type="ORF">ACFS29_12525</name>
</gene>
<dbReference type="SUPFAM" id="SSF53448">
    <property type="entry name" value="Nucleotide-diphospho-sugar transferases"/>
    <property type="match status" value="1"/>
</dbReference>
<name>A0ABW5ZVT1_9FLAO</name>